<feature type="transmembrane region" description="Helical" evidence="1">
    <location>
        <begin position="20"/>
        <end position="40"/>
    </location>
</feature>
<dbReference type="Proteomes" id="UP001165667">
    <property type="component" value="Unassembled WGS sequence"/>
</dbReference>
<dbReference type="CDD" id="cd06259">
    <property type="entry name" value="YdcF-like"/>
    <property type="match status" value="1"/>
</dbReference>
<dbReference type="EMBL" id="JAMOIM010000010">
    <property type="protein sequence ID" value="MCW6509617.1"/>
    <property type="molecule type" value="Genomic_DNA"/>
</dbReference>
<evidence type="ECO:0000256" key="1">
    <source>
        <dbReference type="SAM" id="Phobius"/>
    </source>
</evidence>
<evidence type="ECO:0000313" key="3">
    <source>
        <dbReference type="EMBL" id="MCW6509617.1"/>
    </source>
</evidence>
<dbReference type="InterPro" id="IPR051599">
    <property type="entry name" value="Cell_Envelope_Assoc"/>
</dbReference>
<dbReference type="InterPro" id="IPR003848">
    <property type="entry name" value="DUF218"/>
</dbReference>
<reference evidence="3" key="1">
    <citation type="submission" date="2022-05" db="EMBL/GenBank/DDBJ databases">
        <authorList>
            <person name="Pankratov T."/>
        </authorList>
    </citation>
    <scope>NUCLEOTIDE SEQUENCE</scope>
    <source>
        <strain evidence="3">BP6-180914</strain>
    </source>
</reference>
<keyword evidence="1" id="KW-0812">Transmembrane</keyword>
<dbReference type="AlphaFoldDB" id="A0AA42CNP8"/>
<dbReference type="GO" id="GO:0043164">
    <property type="term" value="P:Gram-negative-bacterium-type cell wall biogenesis"/>
    <property type="evidence" value="ECO:0007669"/>
    <property type="project" value="TreeGrafter"/>
</dbReference>
<comment type="caution">
    <text evidence="3">The sequence shown here is derived from an EMBL/GenBank/DDBJ whole genome shotgun (WGS) entry which is preliminary data.</text>
</comment>
<dbReference type="Gene3D" id="3.40.50.620">
    <property type="entry name" value="HUPs"/>
    <property type="match status" value="1"/>
</dbReference>
<dbReference type="InterPro" id="IPR014729">
    <property type="entry name" value="Rossmann-like_a/b/a_fold"/>
</dbReference>
<keyword evidence="1" id="KW-0472">Membrane</keyword>
<dbReference type="GO" id="GO:0000270">
    <property type="term" value="P:peptidoglycan metabolic process"/>
    <property type="evidence" value="ECO:0007669"/>
    <property type="project" value="TreeGrafter"/>
</dbReference>
<gene>
    <name evidence="3" type="ORF">M8523_16475</name>
</gene>
<proteinExistence type="predicted"/>
<keyword evidence="1" id="KW-1133">Transmembrane helix</keyword>
<dbReference type="RefSeq" id="WP_282585986.1">
    <property type="nucleotide sequence ID" value="NZ_JAMOIM010000010.1"/>
</dbReference>
<dbReference type="Pfam" id="PF02698">
    <property type="entry name" value="DUF218"/>
    <property type="match status" value="1"/>
</dbReference>
<evidence type="ECO:0000259" key="2">
    <source>
        <dbReference type="Pfam" id="PF02698"/>
    </source>
</evidence>
<keyword evidence="4" id="KW-1185">Reference proteome</keyword>
<organism evidence="3 4">
    <name type="scientific">Lichenifustis flavocetrariae</name>
    <dbReference type="NCBI Taxonomy" id="2949735"/>
    <lineage>
        <taxon>Bacteria</taxon>
        <taxon>Pseudomonadati</taxon>
        <taxon>Pseudomonadota</taxon>
        <taxon>Alphaproteobacteria</taxon>
        <taxon>Hyphomicrobiales</taxon>
        <taxon>Lichenihabitantaceae</taxon>
        <taxon>Lichenifustis</taxon>
    </lineage>
</organism>
<dbReference type="GO" id="GO:0005886">
    <property type="term" value="C:plasma membrane"/>
    <property type="evidence" value="ECO:0007669"/>
    <property type="project" value="TreeGrafter"/>
</dbReference>
<accession>A0AA42CNP8</accession>
<feature type="domain" description="DUF218" evidence="2">
    <location>
        <begin position="55"/>
        <end position="194"/>
    </location>
</feature>
<dbReference type="PANTHER" id="PTHR30336:SF4">
    <property type="entry name" value="ENVELOPE BIOGENESIS FACTOR ELYC"/>
    <property type="match status" value="1"/>
</dbReference>
<protein>
    <submittedName>
        <fullName evidence="3">YdcF family protein</fullName>
    </submittedName>
</protein>
<sequence>MKGRDRAAALPFPTGRAWRVACGVVLIGTVAMGLGFLRFAESLTTRETVPARHADGLVVLTGGADRVSDAVELLVDGRADRLLITGVNPTTSPESLARRVPKVRTLVDCCVTLGYRALDTSGNAKETAQWVAANHIRSLIVVTSNYHMPRALAEIAQAVDDVELVPYPVVSETAKDCPWWQSLHRTRLIASEYLKYVVVMVRQTLLPRPKPSGPAVIAQGG</sequence>
<evidence type="ECO:0000313" key="4">
    <source>
        <dbReference type="Proteomes" id="UP001165667"/>
    </source>
</evidence>
<name>A0AA42CNP8_9HYPH</name>
<dbReference type="PANTHER" id="PTHR30336">
    <property type="entry name" value="INNER MEMBRANE PROTEIN, PROBABLE PERMEASE"/>
    <property type="match status" value="1"/>
</dbReference>